<accession>A0ABY7QV33</accession>
<name>A0ABY7QV33_9FIRM</name>
<proteinExistence type="predicted"/>
<protein>
    <submittedName>
        <fullName evidence="1">Uncharacterized protein</fullName>
    </submittedName>
</protein>
<dbReference type="Proteomes" id="UP001210339">
    <property type="component" value="Chromosome"/>
</dbReference>
<dbReference type="EMBL" id="CP115667">
    <property type="protein sequence ID" value="WBW50577.1"/>
    <property type="molecule type" value="Genomic_DNA"/>
</dbReference>
<sequence length="50" mass="5472">MRQHRKSVGITWHNMGFSLGDPIVTLNLFAPRFGLTALVAYALGRSAKAT</sequence>
<organism evidence="1 2">
    <name type="scientific">Peptoniphilus equinus</name>
    <dbReference type="NCBI Taxonomy" id="3016343"/>
    <lineage>
        <taxon>Bacteria</taxon>
        <taxon>Bacillati</taxon>
        <taxon>Bacillota</taxon>
        <taxon>Tissierellia</taxon>
        <taxon>Tissierellales</taxon>
        <taxon>Peptoniphilaceae</taxon>
        <taxon>Peptoniphilus</taxon>
    </lineage>
</organism>
<gene>
    <name evidence="1" type="ORF">O6R05_03260</name>
</gene>
<reference evidence="1 2" key="1">
    <citation type="submission" date="2023-01" db="EMBL/GenBank/DDBJ databases">
        <authorList>
            <person name="Lee S.H."/>
            <person name="Jung H.S."/>
            <person name="Yun J.U."/>
        </authorList>
    </citation>
    <scope>NUCLEOTIDE SEQUENCE [LARGE SCALE GENOMIC DNA]</scope>
    <source>
        <strain evidence="1 2">CBA3646</strain>
    </source>
</reference>
<keyword evidence="2" id="KW-1185">Reference proteome</keyword>
<evidence type="ECO:0000313" key="2">
    <source>
        <dbReference type="Proteomes" id="UP001210339"/>
    </source>
</evidence>
<dbReference type="RefSeq" id="WP_271192102.1">
    <property type="nucleotide sequence ID" value="NZ_CP115667.1"/>
</dbReference>
<evidence type="ECO:0000313" key="1">
    <source>
        <dbReference type="EMBL" id="WBW50577.1"/>
    </source>
</evidence>